<dbReference type="InterPro" id="IPR004089">
    <property type="entry name" value="MCPsignal_dom"/>
</dbReference>
<dbReference type="GO" id="GO:0006935">
    <property type="term" value="P:chemotaxis"/>
    <property type="evidence" value="ECO:0007669"/>
    <property type="project" value="InterPro"/>
</dbReference>
<feature type="transmembrane region" description="Helical" evidence="5">
    <location>
        <begin position="35"/>
        <end position="57"/>
    </location>
</feature>
<keyword evidence="1 3" id="KW-0807">Transducer</keyword>
<dbReference type="Gene3D" id="1.10.287.950">
    <property type="entry name" value="Methyl-accepting chemotaxis protein"/>
    <property type="match status" value="1"/>
</dbReference>
<keyword evidence="5" id="KW-0472">Membrane</keyword>
<dbReference type="eggNOG" id="COG0840">
    <property type="taxonomic scope" value="Bacteria"/>
</dbReference>
<dbReference type="PROSITE" id="PS50111">
    <property type="entry name" value="CHEMOTAXIS_TRANSDUC_2"/>
    <property type="match status" value="1"/>
</dbReference>
<evidence type="ECO:0000313" key="8">
    <source>
        <dbReference type="EMBL" id="ACM92576.1"/>
    </source>
</evidence>
<accession>B9L8A2</accession>
<evidence type="ECO:0000256" key="2">
    <source>
        <dbReference type="ARBA" id="ARBA00029447"/>
    </source>
</evidence>
<dbReference type="GO" id="GO:0016020">
    <property type="term" value="C:membrane"/>
    <property type="evidence" value="ECO:0007669"/>
    <property type="project" value="InterPro"/>
</dbReference>
<evidence type="ECO:0000259" key="7">
    <source>
        <dbReference type="PROSITE" id="PS50885"/>
    </source>
</evidence>
<evidence type="ECO:0000259" key="6">
    <source>
        <dbReference type="PROSITE" id="PS50111"/>
    </source>
</evidence>
<evidence type="ECO:0000313" key="9">
    <source>
        <dbReference type="Proteomes" id="UP000000448"/>
    </source>
</evidence>
<feature type="domain" description="Methyl-accepting transducer" evidence="6">
    <location>
        <begin position="118"/>
        <end position="354"/>
    </location>
</feature>
<dbReference type="Proteomes" id="UP000000448">
    <property type="component" value="Chromosome"/>
</dbReference>
<sequence length="390" mass="43864">MHSIIKDFNVKLLGINILTSFILLLYTYFTAPNEFLSTAAEHLIIAIVIQTAAYYLLKYYVIAPIEEYISISKELSEGDGDLTKQIQIKQQNEIKLAADYINKFINNVREVIIDIKKSSNIVSKNTKELETIIKNLKETIHQTDIEAGEISKISDTLSKHLDKTEASVASTTNTLIKTAEFLESFSNSLIETTNEIIQINSKEKELNELLHNLNSQTEEIKNVLKIISSITEQTELLALNAAIEAARAGEHGRGFAVVADEVRKLAEESANSLVNIETIIKNITQTIDLTSNEINKNSEKMNILASHTNNIKEQLEQILKMNKDNISFAKDATKNVTIMAFEAKQLMTHTEKLTDISTKNVSIANSITKITQMLKDTFEKLQKEVSRFKV</sequence>
<comment type="similarity">
    <text evidence="2">Belongs to the methyl-accepting chemotaxis (MCP) protein family.</text>
</comment>
<dbReference type="InterPro" id="IPR003660">
    <property type="entry name" value="HAMP_dom"/>
</dbReference>
<feature type="coiled-coil region" evidence="4">
    <location>
        <begin position="196"/>
        <end position="226"/>
    </location>
</feature>
<dbReference type="HOGENOM" id="CLU_000445_107_18_7"/>
<dbReference type="PROSITE" id="PS50885">
    <property type="entry name" value="HAMP"/>
    <property type="match status" value="1"/>
</dbReference>
<gene>
    <name evidence="8" type="ordered locus">NAMH_0441</name>
</gene>
<dbReference type="SUPFAM" id="SSF58104">
    <property type="entry name" value="Methyl-accepting chemotaxis protein (MCP) signaling domain"/>
    <property type="match status" value="1"/>
</dbReference>
<dbReference type="PANTHER" id="PTHR32089:SF114">
    <property type="entry name" value="METHYL-ACCEPTING CHEMOTAXIS PROTEIN MCPB"/>
    <property type="match status" value="1"/>
</dbReference>
<protein>
    <submittedName>
        <fullName evidence="8">Mcp-domain signal transduction protein</fullName>
    </submittedName>
</protein>
<dbReference type="GO" id="GO:0004888">
    <property type="term" value="F:transmembrane signaling receptor activity"/>
    <property type="evidence" value="ECO:0007669"/>
    <property type="project" value="InterPro"/>
</dbReference>
<keyword evidence="5" id="KW-1133">Transmembrane helix</keyword>
<feature type="transmembrane region" description="Helical" evidence="5">
    <location>
        <begin position="12"/>
        <end position="29"/>
    </location>
</feature>
<proteinExistence type="inferred from homology"/>
<dbReference type="AlphaFoldDB" id="B9L8A2"/>
<evidence type="ECO:0000256" key="5">
    <source>
        <dbReference type="SAM" id="Phobius"/>
    </source>
</evidence>
<dbReference type="PRINTS" id="PR00260">
    <property type="entry name" value="CHEMTRNSDUCR"/>
</dbReference>
<dbReference type="RefSeq" id="WP_012663947.1">
    <property type="nucleotide sequence ID" value="NC_012115.1"/>
</dbReference>
<reference evidence="8 9" key="1">
    <citation type="journal article" date="2009" name="PLoS Genet.">
        <title>Adaptations to submarine hydrothermal environments exemplified by the genome of Nautilia profundicola.</title>
        <authorList>
            <person name="Campbell B.J."/>
            <person name="Smith J.L."/>
            <person name="Hanson T.E."/>
            <person name="Klotz M.G."/>
            <person name="Stein L.Y."/>
            <person name="Lee C.K."/>
            <person name="Wu D."/>
            <person name="Robinson J.M."/>
            <person name="Khouri H.M."/>
            <person name="Eisen J.A."/>
            <person name="Cary S.C."/>
        </authorList>
    </citation>
    <scope>NUCLEOTIDE SEQUENCE [LARGE SCALE GENOMIC DNA]</scope>
    <source>
        <strain evidence="9">ATCC BAA-1463 / DSM 18972 / AmH</strain>
    </source>
</reference>
<dbReference type="Pfam" id="PF00015">
    <property type="entry name" value="MCPsignal"/>
    <property type="match status" value="1"/>
</dbReference>
<name>B9L8A2_NAUPA</name>
<keyword evidence="9" id="KW-1185">Reference proteome</keyword>
<dbReference type="SMART" id="SM00283">
    <property type="entry name" value="MA"/>
    <property type="match status" value="1"/>
</dbReference>
<evidence type="ECO:0000256" key="3">
    <source>
        <dbReference type="PROSITE-ProRule" id="PRU00284"/>
    </source>
</evidence>
<evidence type="ECO:0000256" key="1">
    <source>
        <dbReference type="ARBA" id="ARBA00023224"/>
    </source>
</evidence>
<dbReference type="KEGG" id="nam:NAMH_0441"/>
<dbReference type="PANTHER" id="PTHR32089">
    <property type="entry name" value="METHYL-ACCEPTING CHEMOTAXIS PROTEIN MCPB"/>
    <property type="match status" value="1"/>
</dbReference>
<dbReference type="InterPro" id="IPR004090">
    <property type="entry name" value="Chemotax_Me-accpt_rcpt"/>
</dbReference>
<dbReference type="STRING" id="598659.NAMH_0441"/>
<evidence type="ECO:0000256" key="4">
    <source>
        <dbReference type="SAM" id="Coils"/>
    </source>
</evidence>
<dbReference type="EMBL" id="CP001279">
    <property type="protein sequence ID" value="ACM92576.1"/>
    <property type="molecule type" value="Genomic_DNA"/>
</dbReference>
<keyword evidence="5" id="KW-0812">Transmembrane</keyword>
<keyword evidence="4" id="KW-0175">Coiled coil</keyword>
<dbReference type="OrthoDB" id="9776024at2"/>
<dbReference type="GO" id="GO:0007165">
    <property type="term" value="P:signal transduction"/>
    <property type="evidence" value="ECO:0007669"/>
    <property type="project" value="UniProtKB-KW"/>
</dbReference>
<organism evidence="8 9">
    <name type="scientific">Nautilia profundicola (strain ATCC BAA-1463 / DSM 18972 / AmH)</name>
    <dbReference type="NCBI Taxonomy" id="598659"/>
    <lineage>
        <taxon>Bacteria</taxon>
        <taxon>Pseudomonadati</taxon>
        <taxon>Campylobacterota</taxon>
        <taxon>Epsilonproteobacteria</taxon>
        <taxon>Nautiliales</taxon>
        <taxon>Nautiliaceae</taxon>
        <taxon>Nautilia</taxon>
    </lineage>
</organism>
<feature type="domain" description="HAMP" evidence="7">
    <location>
        <begin position="59"/>
        <end position="113"/>
    </location>
</feature>